<feature type="region of interest" description="Disordered" evidence="1">
    <location>
        <begin position="38"/>
        <end position="81"/>
    </location>
</feature>
<dbReference type="AlphaFoldDB" id="A0A812I149"/>
<evidence type="ECO:0000313" key="3">
    <source>
        <dbReference type="Proteomes" id="UP000604046"/>
    </source>
</evidence>
<evidence type="ECO:0000256" key="1">
    <source>
        <dbReference type="SAM" id="MobiDB-lite"/>
    </source>
</evidence>
<keyword evidence="3" id="KW-1185">Reference proteome</keyword>
<sequence length="103" mass="11553">MASGFLLQGVSLWELHQPSSAGSCEEEHRASVTMFSRAANRESTGAELLPKHKTYRTYRSPQPPPSTSQSNQQLNLSESFRKRFKESPLVQPCFQAPTTFPPE</sequence>
<accession>A0A812I149</accession>
<reference evidence="2" key="1">
    <citation type="submission" date="2021-02" db="EMBL/GenBank/DDBJ databases">
        <authorList>
            <person name="Dougan E. K."/>
            <person name="Rhodes N."/>
            <person name="Thang M."/>
            <person name="Chan C."/>
        </authorList>
    </citation>
    <scope>NUCLEOTIDE SEQUENCE</scope>
</reference>
<dbReference type="EMBL" id="CAJNDS010000127">
    <property type="protein sequence ID" value="CAE6967165.1"/>
    <property type="molecule type" value="Genomic_DNA"/>
</dbReference>
<comment type="caution">
    <text evidence="2">The sequence shown here is derived from an EMBL/GenBank/DDBJ whole genome shotgun (WGS) entry which is preliminary data.</text>
</comment>
<dbReference type="Proteomes" id="UP000604046">
    <property type="component" value="Unassembled WGS sequence"/>
</dbReference>
<name>A0A812I149_9DINO</name>
<gene>
    <name evidence="2" type="ORF">SNAT2548_LOCUS2265</name>
</gene>
<feature type="compositionally biased region" description="Low complexity" evidence="1">
    <location>
        <begin position="67"/>
        <end position="77"/>
    </location>
</feature>
<proteinExistence type="predicted"/>
<organism evidence="2 3">
    <name type="scientific">Symbiodinium natans</name>
    <dbReference type="NCBI Taxonomy" id="878477"/>
    <lineage>
        <taxon>Eukaryota</taxon>
        <taxon>Sar</taxon>
        <taxon>Alveolata</taxon>
        <taxon>Dinophyceae</taxon>
        <taxon>Suessiales</taxon>
        <taxon>Symbiodiniaceae</taxon>
        <taxon>Symbiodinium</taxon>
    </lineage>
</organism>
<protein>
    <submittedName>
        <fullName evidence="2">Uncharacterized protein</fullName>
    </submittedName>
</protein>
<evidence type="ECO:0000313" key="2">
    <source>
        <dbReference type="EMBL" id="CAE6967165.1"/>
    </source>
</evidence>